<dbReference type="PROSITE" id="PS50943">
    <property type="entry name" value="HTH_CROC1"/>
    <property type="match status" value="1"/>
</dbReference>
<dbReference type="Gene3D" id="1.10.260.40">
    <property type="entry name" value="lambda repressor-like DNA-binding domains"/>
    <property type="match status" value="1"/>
</dbReference>
<dbReference type="PANTHER" id="PTHR46797:SF1">
    <property type="entry name" value="METHYLPHOSPHONATE SYNTHASE"/>
    <property type="match status" value="1"/>
</dbReference>
<organism evidence="3 4">
    <name type="scientific">Candidatus Daviesbacteria bacterium GW2011_GWB1_41_5</name>
    <dbReference type="NCBI Taxonomy" id="1618429"/>
    <lineage>
        <taxon>Bacteria</taxon>
        <taxon>Candidatus Daviesiibacteriota</taxon>
    </lineage>
</organism>
<keyword evidence="1" id="KW-0238">DNA-binding</keyword>
<dbReference type="Proteomes" id="UP000034753">
    <property type="component" value="Unassembled WGS sequence"/>
</dbReference>
<comment type="caution">
    <text evidence="3">The sequence shown here is derived from an EMBL/GenBank/DDBJ whole genome shotgun (WGS) entry which is preliminary data.</text>
</comment>
<dbReference type="GO" id="GO:0003700">
    <property type="term" value="F:DNA-binding transcription factor activity"/>
    <property type="evidence" value="ECO:0007669"/>
    <property type="project" value="TreeGrafter"/>
</dbReference>
<proteinExistence type="predicted"/>
<dbReference type="SMART" id="SM00530">
    <property type="entry name" value="HTH_XRE"/>
    <property type="match status" value="1"/>
</dbReference>
<dbReference type="InterPro" id="IPR001387">
    <property type="entry name" value="Cro/C1-type_HTH"/>
</dbReference>
<dbReference type="AlphaFoldDB" id="A0A0G0WE87"/>
<name>A0A0G0WE87_9BACT</name>
<feature type="domain" description="HTH cro/C1-type" evidence="2">
    <location>
        <begin position="14"/>
        <end position="68"/>
    </location>
</feature>
<dbReference type="PANTHER" id="PTHR46797">
    <property type="entry name" value="HTH-TYPE TRANSCRIPTIONAL REGULATOR"/>
    <property type="match status" value="1"/>
</dbReference>
<reference evidence="3 4" key="1">
    <citation type="journal article" date="2015" name="Nature">
        <title>rRNA introns, odd ribosomes, and small enigmatic genomes across a large radiation of phyla.</title>
        <authorList>
            <person name="Brown C.T."/>
            <person name="Hug L.A."/>
            <person name="Thomas B.C."/>
            <person name="Sharon I."/>
            <person name="Castelle C.J."/>
            <person name="Singh A."/>
            <person name="Wilkins M.J."/>
            <person name="Williams K.H."/>
            <person name="Banfield J.F."/>
        </authorList>
    </citation>
    <scope>NUCLEOTIDE SEQUENCE [LARGE SCALE GENOMIC DNA]</scope>
</reference>
<evidence type="ECO:0000313" key="3">
    <source>
        <dbReference type="EMBL" id="KKS11245.1"/>
    </source>
</evidence>
<dbReference type="InterPro" id="IPR010982">
    <property type="entry name" value="Lambda_DNA-bd_dom_sf"/>
</dbReference>
<dbReference type="SUPFAM" id="SSF47413">
    <property type="entry name" value="lambda repressor-like DNA-binding domains"/>
    <property type="match status" value="1"/>
</dbReference>
<gene>
    <name evidence="3" type="ORF">UU67_C0079G0007</name>
</gene>
<protein>
    <submittedName>
        <fullName evidence="3">Transcriptional regulator, XRE family</fullName>
    </submittedName>
</protein>
<evidence type="ECO:0000259" key="2">
    <source>
        <dbReference type="PROSITE" id="PS50943"/>
    </source>
</evidence>
<evidence type="ECO:0000313" key="4">
    <source>
        <dbReference type="Proteomes" id="UP000034753"/>
    </source>
</evidence>
<dbReference type="GO" id="GO:0005829">
    <property type="term" value="C:cytosol"/>
    <property type="evidence" value="ECO:0007669"/>
    <property type="project" value="TreeGrafter"/>
</dbReference>
<sequence length="70" mass="8287">MRRYKIDVQVGRKIAFIRKRQKLSQEEAAERTGVHLTTLGRIERGETNPPLRTLHKIAKALKVHIRDFFY</sequence>
<accession>A0A0G0WE87</accession>
<dbReference type="Pfam" id="PF01381">
    <property type="entry name" value="HTH_3"/>
    <property type="match status" value="1"/>
</dbReference>
<dbReference type="EMBL" id="LCBN01000079">
    <property type="protein sequence ID" value="KKS11245.1"/>
    <property type="molecule type" value="Genomic_DNA"/>
</dbReference>
<dbReference type="GO" id="GO:0003677">
    <property type="term" value="F:DNA binding"/>
    <property type="evidence" value="ECO:0007669"/>
    <property type="project" value="UniProtKB-KW"/>
</dbReference>
<dbReference type="CDD" id="cd00093">
    <property type="entry name" value="HTH_XRE"/>
    <property type="match status" value="1"/>
</dbReference>
<dbReference type="InterPro" id="IPR050807">
    <property type="entry name" value="TransReg_Diox_bact_type"/>
</dbReference>
<evidence type="ECO:0000256" key="1">
    <source>
        <dbReference type="ARBA" id="ARBA00023125"/>
    </source>
</evidence>